<evidence type="ECO:0000256" key="1">
    <source>
        <dbReference type="ARBA" id="ARBA00001933"/>
    </source>
</evidence>
<dbReference type="InterPro" id="IPR015422">
    <property type="entry name" value="PyrdxlP-dep_Trfase_small"/>
</dbReference>
<dbReference type="GO" id="GO:0008483">
    <property type="term" value="F:transaminase activity"/>
    <property type="evidence" value="ECO:0007669"/>
    <property type="project" value="UniProtKB-KW"/>
</dbReference>
<proteinExistence type="inferred from homology"/>
<dbReference type="AlphaFoldDB" id="A0A6J6DRI9"/>
<comment type="cofactor">
    <cofactor evidence="1">
        <name>pyridoxal 5'-phosphate</name>
        <dbReference type="ChEBI" id="CHEBI:597326"/>
    </cofactor>
</comment>
<dbReference type="SUPFAM" id="SSF53383">
    <property type="entry name" value="PLP-dependent transferases"/>
    <property type="match status" value="1"/>
</dbReference>
<dbReference type="InterPro" id="IPR004839">
    <property type="entry name" value="Aminotransferase_I/II_large"/>
</dbReference>
<dbReference type="InterPro" id="IPR015424">
    <property type="entry name" value="PyrdxlP-dep_Trfase"/>
</dbReference>
<evidence type="ECO:0000313" key="8">
    <source>
        <dbReference type="EMBL" id="CAB4566741.1"/>
    </source>
</evidence>
<dbReference type="InterPro" id="IPR015421">
    <property type="entry name" value="PyrdxlP-dep_Trfase_major"/>
</dbReference>
<comment type="subunit">
    <text evidence="3">Homodimer.</text>
</comment>
<organism evidence="8">
    <name type="scientific">freshwater metagenome</name>
    <dbReference type="NCBI Taxonomy" id="449393"/>
    <lineage>
        <taxon>unclassified sequences</taxon>
        <taxon>metagenomes</taxon>
        <taxon>ecological metagenomes</taxon>
    </lineage>
</organism>
<dbReference type="Pfam" id="PF00155">
    <property type="entry name" value="Aminotran_1_2"/>
    <property type="match status" value="1"/>
</dbReference>
<name>A0A6J6DRI9_9ZZZZ</name>
<accession>A0A6J6DRI9</accession>
<evidence type="ECO:0000256" key="4">
    <source>
        <dbReference type="ARBA" id="ARBA00022576"/>
    </source>
</evidence>
<keyword evidence="6" id="KW-0663">Pyridoxal phosphate</keyword>
<dbReference type="PANTHER" id="PTHR42790">
    <property type="entry name" value="AMINOTRANSFERASE"/>
    <property type="match status" value="1"/>
</dbReference>
<gene>
    <name evidence="8" type="ORF">UFOPK1726_00033</name>
</gene>
<dbReference type="Gene3D" id="3.40.640.10">
    <property type="entry name" value="Type I PLP-dependent aspartate aminotransferase-like (Major domain)"/>
    <property type="match status" value="1"/>
</dbReference>
<dbReference type="GO" id="GO:0030170">
    <property type="term" value="F:pyridoxal phosphate binding"/>
    <property type="evidence" value="ECO:0007669"/>
    <property type="project" value="InterPro"/>
</dbReference>
<protein>
    <submittedName>
        <fullName evidence="8">Unannotated protein</fullName>
    </submittedName>
</protein>
<evidence type="ECO:0000256" key="2">
    <source>
        <dbReference type="ARBA" id="ARBA00007441"/>
    </source>
</evidence>
<dbReference type="FunFam" id="3.40.640.10:FF:000053">
    <property type="entry name" value="Aminotransferase, class I"/>
    <property type="match status" value="1"/>
</dbReference>
<keyword evidence="4" id="KW-0032">Aminotransferase</keyword>
<reference evidence="8" key="1">
    <citation type="submission" date="2020-05" db="EMBL/GenBank/DDBJ databases">
        <authorList>
            <person name="Chiriac C."/>
            <person name="Salcher M."/>
            <person name="Ghai R."/>
            <person name="Kavagutti S V."/>
        </authorList>
    </citation>
    <scope>NUCLEOTIDE SEQUENCE</scope>
</reference>
<dbReference type="CDD" id="cd00609">
    <property type="entry name" value="AAT_like"/>
    <property type="match status" value="1"/>
</dbReference>
<dbReference type="EMBL" id="CAEZTT010000001">
    <property type="protein sequence ID" value="CAB4566741.1"/>
    <property type="molecule type" value="Genomic_DNA"/>
</dbReference>
<comment type="similarity">
    <text evidence="2">Belongs to the class-I pyridoxal-phosphate-dependent aminotransferase family.</text>
</comment>
<feature type="domain" description="Aminotransferase class I/classII large" evidence="7">
    <location>
        <begin position="69"/>
        <end position="400"/>
    </location>
</feature>
<evidence type="ECO:0000259" key="7">
    <source>
        <dbReference type="Pfam" id="PF00155"/>
    </source>
</evidence>
<sequence>MTNNANGSRLDPWVQAYASRATSMRASEIRALFAVASRPEVVSLAGGMPFVEALDVEMFRGVVNSVLTKDSKTALQYGAGQGHVSLRESVLEVMRPTGMTAHPDDIVITAGSQMAIDLIVRVMCNPGDVILVESPSYVGALGVFRAYEADIRHVAMDEDGLNPTAMREMIAKVKAEGKQVKLLYTIPSFHNPAGITQPQQRRSEIVAIAEQENVLIIEDDPYALLSFDGVIHRPMAANEKERVVYCGSFSKIISAGLRIGWAVAPHALREKLVLANEAATLCPSNFTQMIVDEYLRTQDWLAQVATFRDIYKLRRDTLLSALDDHMPAGVKWTVPTGGFYSWLTLPPGFDATAMLPRAVTHLVAYVPGTGFFADGQGRSNLRLSFCYPPPERIVEGVKRLANVMSEEAELLKTFGVGGN</sequence>
<evidence type="ECO:0000256" key="6">
    <source>
        <dbReference type="ARBA" id="ARBA00022898"/>
    </source>
</evidence>
<dbReference type="GO" id="GO:1901605">
    <property type="term" value="P:alpha-amino acid metabolic process"/>
    <property type="evidence" value="ECO:0007669"/>
    <property type="project" value="TreeGrafter"/>
</dbReference>
<dbReference type="PANTHER" id="PTHR42790:SF19">
    <property type="entry name" value="KYNURENINE_ALPHA-AMINOADIPATE AMINOTRANSFERASE, MITOCHONDRIAL"/>
    <property type="match status" value="1"/>
</dbReference>
<evidence type="ECO:0000256" key="3">
    <source>
        <dbReference type="ARBA" id="ARBA00011738"/>
    </source>
</evidence>
<keyword evidence="5" id="KW-0808">Transferase</keyword>
<evidence type="ECO:0000256" key="5">
    <source>
        <dbReference type="ARBA" id="ARBA00022679"/>
    </source>
</evidence>
<dbReference type="InterPro" id="IPR050859">
    <property type="entry name" value="Class-I_PLP-dep_aminotransf"/>
</dbReference>
<dbReference type="Gene3D" id="3.90.1150.10">
    <property type="entry name" value="Aspartate Aminotransferase, domain 1"/>
    <property type="match status" value="1"/>
</dbReference>